<feature type="DNA-binding region" description="H-T-H motif" evidence="4">
    <location>
        <begin position="37"/>
        <end position="56"/>
    </location>
</feature>
<dbReference type="InterPro" id="IPR041490">
    <property type="entry name" value="KstR2_TetR_C"/>
</dbReference>
<name>A0A5E7HTU9_PSEFL</name>
<dbReference type="Gene3D" id="1.10.357.10">
    <property type="entry name" value="Tetracycline Repressor, domain 2"/>
    <property type="match status" value="1"/>
</dbReference>
<protein>
    <recommendedName>
        <fullName evidence="5">HTH tetR-type domain-containing protein</fullName>
    </recommendedName>
</protein>
<keyword evidence="2 4" id="KW-0238">DNA-binding</keyword>
<gene>
    <name evidence="6" type="ORF">PS862_01148</name>
</gene>
<dbReference type="InterPro" id="IPR009057">
    <property type="entry name" value="Homeodomain-like_sf"/>
</dbReference>
<dbReference type="RefSeq" id="WP_150783443.1">
    <property type="nucleotide sequence ID" value="NZ_CABVII010000004.1"/>
</dbReference>
<dbReference type="AlphaFoldDB" id="A0A5E7HTU9"/>
<dbReference type="InterPro" id="IPR001647">
    <property type="entry name" value="HTH_TetR"/>
</dbReference>
<evidence type="ECO:0000256" key="4">
    <source>
        <dbReference type="PROSITE-ProRule" id="PRU00335"/>
    </source>
</evidence>
<accession>A0A5E7HTU9</accession>
<feature type="domain" description="HTH tetR-type" evidence="5">
    <location>
        <begin position="14"/>
        <end position="74"/>
    </location>
</feature>
<evidence type="ECO:0000259" key="5">
    <source>
        <dbReference type="PROSITE" id="PS50977"/>
    </source>
</evidence>
<dbReference type="SUPFAM" id="SSF48498">
    <property type="entry name" value="Tetracyclin repressor-like, C-terminal domain"/>
    <property type="match status" value="1"/>
</dbReference>
<evidence type="ECO:0000256" key="3">
    <source>
        <dbReference type="ARBA" id="ARBA00023163"/>
    </source>
</evidence>
<dbReference type="Pfam" id="PF00440">
    <property type="entry name" value="TetR_N"/>
    <property type="match status" value="1"/>
</dbReference>
<dbReference type="OrthoDB" id="7028830at2"/>
<dbReference type="SUPFAM" id="SSF46689">
    <property type="entry name" value="Homeodomain-like"/>
    <property type="match status" value="1"/>
</dbReference>
<organism evidence="6 7">
    <name type="scientific">Pseudomonas fluorescens</name>
    <dbReference type="NCBI Taxonomy" id="294"/>
    <lineage>
        <taxon>Bacteria</taxon>
        <taxon>Pseudomonadati</taxon>
        <taxon>Pseudomonadota</taxon>
        <taxon>Gammaproteobacteria</taxon>
        <taxon>Pseudomonadales</taxon>
        <taxon>Pseudomonadaceae</taxon>
        <taxon>Pseudomonas</taxon>
    </lineage>
</organism>
<dbReference type="PANTHER" id="PTHR30055:SF234">
    <property type="entry name" value="HTH-TYPE TRANSCRIPTIONAL REGULATOR BETI"/>
    <property type="match status" value="1"/>
</dbReference>
<dbReference type="Proteomes" id="UP000385207">
    <property type="component" value="Unassembled WGS sequence"/>
</dbReference>
<dbReference type="EMBL" id="CABVII010000004">
    <property type="protein sequence ID" value="VVO67450.1"/>
    <property type="molecule type" value="Genomic_DNA"/>
</dbReference>
<dbReference type="Pfam" id="PF17932">
    <property type="entry name" value="TetR_C_24"/>
    <property type="match status" value="1"/>
</dbReference>
<keyword evidence="3" id="KW-0804">Transcription</keyword>
<dbReference type="InterPro" id="IPR050109">
    <property type="entry name" value="HTH-type_TetR-like_transc_reg"/>
</dbReference>
<reference evidence="6 7" key="1">
    <citation type="submission" date="2019-09" db="EMBL/GenBank/DDBJ databases">
        <authorList>
            <person name="Chandra G."/>
            <person name="Truman W A."/>
        </authorList>
    </citation>
    <scope>NUCLEOTIDE SEQUENCE [LARGE SCALE GENOMIC DNA]</scope>
    <source>
        <strain evidence="6">PS862</strain>
    </source>
</reference>
<dbReference type="PANTHER" id="PTHR30055">
    <property type="entry name" value="HTH-TYPE TRANSCRIPTIONAL REGULATOR RUTR"/>
    <property type="match status" value="1"/>
</dbReference>
<dbReference type="GO" id="GO:0000976">
    <property type="term" value="F:transcription cis-regulatory region binding"/>
    <property type="evidence" value="ECO:0007669"/>
    <property type="project" value="TreeGrafter"/>
</dbReference>
<evidence type="ECO:0000256" key="1">
    <source>
        <dbReference type="ARBA" id="ARBA00023015"/>
    </source>
</evidence>
<dbReference type="InterPro" id="IPR036271">
    <property type="entry name" value="Tet_transcr_reg_TetR-rel_C_sf"/>
</dbReference>
<dbReference type="GO" id="GO:0003700">
    <property type="term" value="F:DNA-binding transcription factor activity"/>
    <property type="evidence" value="ECO:0007669"/>
    <property type="project" value="TreeGrafter"/>
</dbReference>
<dbReference type="PRINTS" id="PR00455">
    <property type="entry name" value="HTHTETR"/>
</dbReference>
<keyword evidence="1" id="KW-0805">Transcription regulation</keyword>
<evidence type="ECO:0000313" key="7">
    <source>
        <dbReference type="Proteomes" id="UP000385207"/>
    </source>
</evidence>
<evidence type="ECO:0000313" key="6">
    <source>
        <dbReference type="EMBL" id="VVO67450.1"/>
    </source>
</evidence>
<evidence type="ECO:0000256" key="2">
    <source>
        <dbReference type="ARBA" id="ARBA00023125"/>
    </source>
</evidence>
<proteinExistence type="predicted"/>
<dbReference type="PROSITE" id="PS50977">
    <property type="entry name" value="HTH_TETR_2"/>
    <property type="match status" value="1"/>
</dbReference>
<sequence>MNTSYVSGKDKKSAERAEVIRATALKLFVAEGFGSVSLRRIADISGIQVGSLYNHIDGKQQLLFELIFEAEQNLLSALRAAVEKAVEPVTQLGAYVEQYFIHASLNKELHLLAVREKRCLDEGDATRLKSLLLKHERLIHDVLSRGVQAGVFKVPSLEFAIKAIWSLLDGMLGSVATNPIDVSICADQLKTCVIRLLGGGASVVLVSHDLGGASATSIGRR</sequence>